<proteinExistence type="predicted"/>
<comment type="caution">
    <text evidence="4">The sequence shown here is derived from an EMBL/GenBank/DDBJ whole genome shotgun (WGS) entry which is preliminary data.</text>
</comment>
<evidence type="ECO:0000256" key="1">
    <source>
        <dbReference type="ARBA" id="ARBA00022723"/>
    </source>
</evidence>
<reference evidence="4" key="1">
    <citation type="journal article" date="2014" name="Front. Microbiol.">
        <title>High frequency of phylogenetically diverse reductive dehalogenase-homologous genes in deep subseafloor sedimentary metagenomes.</title>
        <authorList>
            <person name="Kawai M."/>
            <person name="Futagami T."/>
            <person name="Toyoda A."/>
            <person name="Takaki Y."/>
            <person name="Nishi S."/>
            <person name="Hori S."/>
            <person name="Arai W."/>
            <person name="Tsubouchi T."/>
            <person name="Morono Y."/>
            <person name="Uchiyama I."/>
            <person name="Ito T."/>
            <person name="Fujiyama A."/>
            <person name="Inagaki F."/>
            <person name="Takami H."/>
        </authorList>
    </citation>
    <scope>NUCLEOTIDE SEQUENCE</scope>
    <source>
        <strain evidence="4">Expedition CK06-06</strain>
    </source>
</reference>
<keyword evidence="1" id="KW-0479">Metal-binding</keyword>
<accession>X0UN31</accession>
<dbReference type="InterPro" id="IPR050554">
    <property type="entry name" value="Met_Synthase/Corrinoid"/>
</dbReference>
<dbReference type="PROSITE" id="PS51337">
    <property type="entry name" value="B12_BINDING_NTER"/>
    <property type="match status" value="1"/>
</dbReference>
<dbReference type="SUPFAM" id="SSF52242">
    <property type="entry name" value="Cobalamin (vitamin B12)-binding domain"/>
    <property type="match status" value="1"/>
</dbReference>
<evidence type="ECO:0000259" key="3">
    <source>
        <dbReference type="PROSITE" id="PS51337"/>
    </source>
</evidence>
<dbReference type="SMART" id="SM01018">
    <property type="entry name" value="B12-binding_2"/>
    <property type="match status" value="1"/>
</dbReference>
<dbReference type="PANTHER" id="PTHR45833:SF1">
    <property type="entry name" value="METHIONINE SYNTHASE"/>
    <property type="match status" value="1"/>
</dbReference>
<dbReference type="InterPro" id="IPR036594">
    <property type="entry name" value="Meth_synthase_dom"/>
</dbReference>
<dbReference type="GO" id="GO:0050667">
    <property type="term" value="P:homocysteine metabolic process"/>
    <property type="evidence" value="ECO:0007669"/>
    <property type="project" value="TreeGrafter"/>
</dbReference>
<dbReference type="InterPro" id="IPR036724">
    <property type="entry name" value="Cobalamin-bd_sf"/>
</dbReference>
<dbReference type="GO" id="GO:0008705">
    <property type="term" value="F:methionine synthase activity"/>
    <property type="evidence" value="ECO:0007669"/>
    <property type="project" value="TreeGrafter"/>
</dbReference>
<evidence type="ECO:0000313" key="4">
    <source>
        <dbReference type="EMBL" id="GAG00707.1"/>
    </source>
</evidence>
<dbReference type="Gene3D" id="1.10.1240.10">
    <property type="entry name" value="Methionine synthase domain"/>
    <property type="match status" value="1"/>
</dbReference>
<evidence type="ECO:0000256" key="2">
    <source>
        <dbReference type="ARBA" id="ARBA00023285"/>
    </source>
</evidence>
<gene>
    <name evidence="4" type="ORF">S01H1_41631</name>
</gene>
<dbReference type="InterPro" id="IPR003759">
    <property type="entry name" value="Cbl-bd_cap"/>
</dbReference>
<organism evidence="4">
    <name type="scientific">marine sediment metagenome</name>
    <dbReference type="NCBI Taxonomy" id="412755"/>
    <lineage>
        <taxon>unclassified sequences</taxon>
        <taxon>metagenomes</taxon>
        <taxon>ecological metagenomes</taxon>
    </lineage>
</organism>
<dbReference type="EMBL" id="BARS01026415">
    <property type="protein sequence ID" value="GAG00707.1"/>
    <property type="molecule type" value="Genomic_DNA"/>
</dbReference>
<dbReference type="AlphaFoldDB" id="X0UN31"/>
<dbReference type="GO" id="GO:0046653">
    <property type="term" value="P:tetrahydrofolate metabolic process"/>
    <property type="evidence" value="ECO:0007669"/>
    <property type="project" value="TreeGrafter"/>
</dbReference>
<dbReference type="GO" id="GO:0005829">
    <property type="term" value="C:cytosol"/>
    <property type="evidence" value="ECO:0007669"/>
    <property type="project" value="TreeGrafter"/>
</dbReference>
<sequence length="137" mass="14974">MKQIILSGIQIIVSSPPKNGLIYMSENTRERIFKKLIEAVDLGDEDLAAEGANEALAEEVPPYDAIIHGLAEGMKLVGDKYERKEYFLPDMLISADAMYAGLNILTPHIPKDASRSKGKIILGVVEGDVHDIGKNIV</sequence>
<name>X0UN31_9ZZZZ</name>
<dbReference type="GO" id="GO:0046872">
    <property type="term" value="F:metal ion binding"/>
    <property type="evidence" value="ECO:0007669"/>
    <property type="project" value="UniProtKB-KW"/>
</dbReference>
<feature type="domain" description="B12-binding N-terminal" evidence="3">
    <location>
        <begin position="23"/>
        <end position="117"/>
    </location>
</feature>
<dbReference type="SUPFAM" id="SSF47644">
    <property type="entry name" value="Methionine synthase domain"/>
    <property type="match status" value="1"/>
</dbReference>
<keyword evidence="2" id="KW-0170">Cobalt</keyword>
<feature type="non-terminal residue" evidence="4">
    <location>
        <position position="137"/>
    </location>
</feature>
<dbReference type="GO" id="GO:0031419">
    <property type="term" value="F:cobalamin binding"/>
    <property type="evidence" value="ECO:0007669"/>
    <property type="project" value="InterPro"/>
</dbReference>
<dbReference type="Pfam" id="PF02607">
    <property type="entry name" value="B12-binding_2"/>
    <property type="match status" value="1"/>
</dbReference>
<dbReference type="Gene3D" id="3.40.50.280">
    <property type="entry name" value="Cobalamin-binding domain"/>
    <property type="match status" value="1"/>
</dbReference>
<protein>
    <recommendedName>
        <fullName evidence="3">B12-binding N-terminal domain-containing protein</fullName>
    </recommendedName>
</protein>
<dbReference type="PANTHER" id="PTHR45833">
    <property type="entry name" value="METHIONINE SYNTHASE"/>
    <property type="match status" value="1"/>
</dbReference>